<dbReference type="OrthoDB" id="160374at2759"/>
<dbReference type="EMBL" id="CM035420">
    <property type="protein sequence ID" value="KAH7405211.1"/>
    <property type="molecule type" value="Genomic_DNA"/>
</dbReference>
<evidence type="ECO:0000313" key="3">
    <source>
        <dbReference type="EMBL" id="KAH7405211.1"/>
    </source>
</evidence>
<feature type="region of interest" description="Disordered" evidence="1">
    <location>
        <begin position="51"/>
        <end position="94"/>
    </location>
</feature>
<reference evidence="3" key="1">
    <citation type="submission" date="2021-08" db="EMBL/GenBank/DDBJ databases">
        <title>WGS assembly of Ceratopteris richardii.</title>
        <authorList>
            <person name="Marchant D.B."/>
            <person name="Chen G."/>
            <person name="Jenkins J."/>
            <person name="Shu S."/>
            <person name="Leebens-Mack J."/>
            <person name="Grimwood J."/>
            <person name="Schmutz J."/>
            <person name="Soltis P."/>
            <person name="Soltis D."/>
            <person name="Chen Z.-H."/>
        </authorList>
    </citation>
    <scope>NUCLEOTIDE SEQUENCE</scope>
    <source>
        <strain evidence="3">Whitten #5841</strain>
        <tissue evidence="3">Leaf</tissue>
    </source>
</reference>
<comment type="caution">
    <text evidence="3">The sequence shown here is derived from an EMBL/GenBank/DDBJ whole genome shotgun (WGS) entry which is preliminary data.</text>
</comment>
<dbReference type="PANTHER" id="PTHR15682">
    <property type="entry name" value="UNHEALTHY RIBOSOME BIOGENESIS PROTEIN 2 HOMOLOG"/>
    <property type="match status" value="1"/>
</dbReference>
<evidence type="ECO:0000313" key="4">
    <source>
        <dbReference type="Proteomes" id="UP000825935"/>
    </source>
</evidence>
<proteinExistence type="predicted"/>
<name>A0A8T2T3Z7_CERRI</name>
<dbReference type="InterPro" id="IPR018849">
    <property type="entry name" value="Urb2/Npa2_C"/>
</dbReference>
<dbReference type="PANTHER" id="PTHR15682:SF2">
    <property type="entry name" value="UNHEALTHY RIBOSOME BIOGENESIS PROTEIN 2 HOMOLOG"/>
    <property type="match status" value="1"/>
</dbReference>
<dbReference type="InterPro" id="IPR052609">
    <property type="entry name" value="Ribosome_Biogenesis_Reg"/>
</dbReference>
<keyword evidence="4" id="KW-1185">Reference proteome</keyword>
<feature type="compositionally biased region" description="Basic and acidic residues" evidence="1">
    <location>
        <begin position="78"/>
        <end position="93"/>
    </location>
</feature>
<feature type="domain" description="Nucleolar 27S pre-rRNA processing Urb2/Npa2 C-terminal" evidence="2">
    <location>
        <begin position="1960"/>
        <end position="2195"/>
    </location>
</feature>
<protein>
    <recommendedName>
        <fullName evidence="2">Nucleolar 27S pre-rRNA processing Urb2/Npa2 C-terminal domain-containing protein</fullName>
    </recommendedName>
</protein>
<dbReference type="OMA" id="CLDYRCW"/>
<organism evidence="3 4">
    <name type="scientific">Ceratopteris richardii</name>
    <name type="common">Triangle waterfern</name>
    <dbReference type="NCBI Taxonomy" id="49495"/>
    <lineage>
        <taxon>Eukaryota</taxon>
        <taxon>Viridiplantae</taxon>
        <taxon>Streptophyta</taxon>
        <taxon>Embryophyta</taxon>
        <taxon>Tracheophyta</taxon>
        <taxon>Polypodiopsida</taxon>
        <taxon>Polypodiidae</taxon>
        <taxon>Polypodiales</taxon>
        <taxon>Pteridineae</taxon>
        <taxon>Pteridaceae</taxon>
        <taxon>Parkerioideae</taxon>
        <taxon>Ceratopteris</taxon>
    </lineage>
</organism>
<dbReference type="Proteomes" id="UP000825935">
    <property type="component" value="Chromosome 15"/>
</dbReference>
<accession>A0A8T2T3Z7</accession>
<gene>
    <name evidence="3" type="ORF">KP509_15G061000</name>
</gene>
<dbReference type="GO" id="GO:0005730">
    <property type="term" value="C:nucleolus"/>
    <property type="evidence" value="ECO:0007669"/>
    <property type="project" value="TreeGrafter"/>
</dbReference>
<evidence type="ECO:0000256" key="1">
    <source>
        <dbReference type="SAM" id="MobiDB-lite"/>
    </source>
</evidence>
<sequence>MPKCDTRVEKSHEESVSRKITEEGFDDISSFSNVDEHRGYMEHVNRTKKRKFWSSTTETGPDDGIRHKRSCLLPSSTERSERNPEERKYRNAHGENQWPGSIADWAEKGTLSADSLVSDIELLKFIRDREISNERKIQLASVFIQRNKEHLLPSVKSGHLSGTLLLPPAHFIASVSEWVQMQIINACKDYRIQPTTGTNKYATISCVGDSMIPAYLDERYWSVFKCCLVSGMKWKARFFSLSIMQALSHILDEASIVLSRDLPSTTSCLDQTNLSHGTWVFTAVFLSVLLDVVKLLLTDYERHFTPKLDLWVTLSRSCLRLSSVMLMHKNKLHVFGNVTKTLFQLLVYICRGFAKFLKSSTNPRKMFTHVVGKLLESLLTLQAELRIAETEGLDGSYSEEVRDLLCVIEDILKSSLFHPFHLEGYLYVCRLSRQGSGLCHDMVTKESEKEIQARKIKNDSASLLSYHRLLFQQLCHFIDEGKDSTIGSLAWILRTYIKEKKVQMSSTCHGVLGIKGKMTSRKPSQKQNAEEDQTFRLGLDSASDKGQGKQNIEKGIFEMFAELSLPVVRKFQEVYPFFLSDKSNVLQGTYPLLSAINNLLLVAIEEHVYVPTEDTPNLSHMNYMKELYNILVGFCNFLPQLFNGAFPSHWNQEASSLFATVLDQVLVGISRILELEYRVLDDDFDSIWKSILFVTTFKFTKQHAKESEIYKDAEGAINLALQVLKIFGELRQVDRPMLSLCCFMRNIIMSDQLPSMIKLQSRALTSVFLSPSFLTIFKALIEELPEGQTAALMRLLKEDMEETLKSLVMKGVLSSKKCHKMLHAATRILTEIYVCTLEYQNVKSSNSIQIEISVRALLTGTLNTFREYLVDSVLSDGDVLTSFVGFCASVLGNTAVASKHDSLTNQMSPPCTVDADTSLMNSTSILLSWEFIIRLYMSSRMLQRKCIFLMPHKQAKKTCLALNDSTISILFGELSCVEQISYSKGFFPLSLREGNITILDFVRGVNEVLKGIGQKFASLQYTLDCLVMFHISDLKKQIRAIGFLLNQMCLTNNVNEEDGELMTDQQINVSQRGERLSKADMKRLRKRCKKLKQEAFSLKSFLLEWISKIKMGEKFLKEMQCWNRVIFTLDKRTLPVARWALLCENIEIWSGFAQESDLRAFCCFMLGKTLFVDSEKDSHSSCCSFFSATSCFIQDDLFYEQELIREVFLQMLSQELLETFPLCEDLSSHSIRRLLESELSSHTQNICAKKTCHLRNQTMATAELEDNYSIAVVSDVSNLRKCIFLLELASKFPKGYLDIKSASSFMSFISKFERSFFVWFLKMRDQHHLGSYEPSSNICFELLHNVLDLFLASRRSLEALILKERTFNTASSESSLACSFVHDTSFLYWLLFSVDAITRVFNNILNQNSNMDLLASCKDKLLSYVKCTTGLLTFISQNSCREDFAPLLIACKEQGPATKDGGIHISFMALINCLLSKMDSCSNFMKQEKSNVFNYLLSKEITKNSGKKESHILKFFPFGDLALLSGMSSVLWSITHTLESLDEKCHVAKDGHMKWSGKLPDELLNWMTSVESFITDNLNNFLLADHISIKGSTCTEVLKSVFGSPPRADEVTVIQEEESFVSYDSDIMESNDICEVGNDSARNKRATESLSQCSPNVMTKESYESAQAPGDFLKMQDSQILMFHEMLSGRMETVAWILGELYITIAAIVKLKGLFHSPNVINSAGRLASQEWTPAMQLHVGAANRILQELVVAPHLEVSSTLKLLSGVIKYIESIGTFLPYARPTLSSTAFVDLIYIQLILHGAFLSQSQTVKLLQSCEELKGPLRNCFKMFVKKPLGLHYHLTLQTIEQSLLCVQGRQRREDFGLKVQLDSAQLDSFLLLGGIECLSVLLEAVSGTKRLQILSRYSSRYVAAIFSLIGKCQLWCHQTKDSRHPLGSTKFSDTLRNNNFSFCNFGILPLKCLEILIIFFSREVIFPMKANQVAQAISCPSDLFRHFYQRNMQKEKLMQNIFSSNEFPGFENYSVLVPDDPLMPEIYIACCKLLRSLLRHRSRECGHFMALLGESLRALLFFLEVMEIFIGGGQSFSHLNRQSLLQCAGWLRRVYEEVGEHRSMLRFYITHMLSDYICIISGYGMSTKGLSREVEAILRPGVYALVDVCSADDIQQLHAVLGEGPRRTSLTTLRQDYEQHFKYTGKV</sequence>
<dbReference type="Pfam" id="PF10441">
    <property type="entry name" value="Urb2"/>
    <property type="match status" value="1"/>
</dbReference>
<dbReference type="GO" id="GO:0042254">
    <property type="term" value="P:ribosome biogenesis"/>
    <property type="evidence" value="ECO:0007669"/>
    <property type="project" value="TreeGrafter"/>
</dbReference>
<evidence type="ECO:0000259" key="2">
    <source>
        <dbReference type="Pfam" id="PF10441"/>
    </source>
</evidence>